<dbReference type="InterPro" id="IPR012988">
    <property type="entry name" value="Ribosomal_uL30_N_euk"/>
</dbReference>
<dbReference type="Gene3D" id="3.30.1390.20">
    <property type="entry name" value="Ribosomal protein L30, ferredoxin-like fold domain"/>
    <property type="match status" value="1"/>
</dbReference>
<dbReference type="CDD" id="cd01657">
    <property type="entry name" value="Ribosomal_L7_archeal_euk"/>
    <property type="match status" value="1"/>
</dbReference>
<dbReference type="GO" id="GO:0003735">
    <property type="term" value="F:structural constituent of ribosome"/>
    <property type="evidence" value="ECO:0007669"/>
    <property type="project" value="TreeGrafter"/>
</dbReference>
<feature type="non-terminal residue" evidence="6">
    <location>
        <position position="219"/>
    </location>
</feature>
<dbReference type="InterPro" id="IPR039699">
    <property type="entry name" value="Ribosomal_uL30"/>
</dbReference>
<feature type="domain" description="Large ribosomal subunit protein uL30-like ferredoxin-like fold" evidence="4">
    <location>
        <begin position="81"/>
        <end position="129"/>
    </location>
</feature>
<proteinExistence type="inferred from homology"/>
<dbReference type="InterPro" id="IPR035808">
    <property type="entry name" value="Ribosomal_uL30_euk_arc"/>
</dbReference>
<dbReference type="GO" id="GO:0003723">
    <property type="term" value="F:RNA binding"/>
    <property type="evidence" value="ECO:0007669"/>
    <property type="project" value="TreeGrafter"/>
</dbReference>
<keyword evidence="3" id="KW-0687">Ribonucleoprotein</keyword>
<evidence type="ECO:0000313" key="6">
    <source>
        <dbReference type="EMBL" id="ELR62676.1"/>
    </source>
</evidence>
<evidence type="ECO:0008006" key="8">
    <source>
        <dbReference type="Google" id="ProtNLM"/>
    </source>
</evidence>
<reference evidence="6 7" key="1">
    <citation type="journal article" date="2012" name="Nat. Genet.">
        <title>The yak genome and adaptation to life at high altitude.</title>
        <authorList>
            <person name="Qiu Q."/>
            <person name="Zhang G."/>
            <person name="Ma T."/>
            <person name="Qian W."/>
            <person name="Wang J."/>
            <person name="Ye Z."/>
            <person name="Cao C."/>
            <person name="Hu Q."/>
            <person name="Kim J."/>
            <person name="Larkin D.M."/>
            <person name="Auvil L."/>
            <person name="Capitanu B."/>
            <person name="Ma J."/>
            <person name="Lewin H.A."/>
            <person name="Qian X."/>
            <person name="Lang Y."/>
            <person name="Zhou R."/>
            <person name="Wang L."/>
            <person name="Wang K."/>
            <person name="Xia J."/>
            <person name="Liao S."/>
            <person name="Pan S."/>
            <person name="Lu X."/>
            <person name="Hou H."/>
            <person name="Wang Y."/>
            <person name="Zang X."/>
            <person name="Yin Y."/>
            <person name="Ma H."/>
            <person name="Zhang J."/>
            <person name="Wang Z."/>
            <person name="Zhang Y."/>
            <person name="Zhang D."/>
            <person name="Yonezawa T."/>
            <person name="Hasegawa M."/>
            <person name="Zhong Y."/>
            <person name="Liu W."/>
            <person name="Zhang Y."/>
            <person name="Huang Z."/>
            <person name="Zhang S."/>
            <person name="Long R."/>
            <person name="Yang H."/>
            <person name="Wang J."/>
            <person name="Lenstra J.A."/>
            <person name="Cooper D.N."/>
            <person name="Wu Y."/>
            <person name="Wang J."/>
            <person name="Shi P."/>
            <person name="Wang J."/>
            <person name="Liu J."/>
        </authorList>
    </citation>
    <scope>NUCLEOTIDE SEQUENCE [LARGE SCALE GENOMIC DNA]</scope>
    <source>
        <strain evidence="7">yakQH1</strain>
    </source>
</reference>
<evidence type="ECO:0000259" key="4">
    <source>
        <dbReference type="Pfam" id="PF00327"/>
    </source>
</evidence>
<evidence type="ECO:0000256" key="2">
    <source>
        <dbReference type="ARBA" id="ARBA00022980"/>
    </source>
</evidence>
<dbReference type="EMBL" id="JH880300">
    <property type="protein sequence ID" value="ELR62676.1"/>
    <property type="molecule type" value="Genomic_DNA"/>
</dbReference>
<dbReference type="InterPro" id="IPR016082">
    <property type="entry name" value="Ribosomal_uL30_ferredoxin-like"/>
</dbReference>
<dbReference type="Pfam" id="PF00327">
    <property type="entry name" value="Ribosomal_L30"/>
    <property type="match status" value="1"/>
</dbReference>
<dbReference type="PANTHER" id="PTHR11524:SF28">
    <property type="entry name" value="RIBOSOMAL PROTEIN L30 FERREDOXIN-LIKE FOLD DOMAIN-CONTAINING PROTEIN"/>
    <property type="match status" value="1"/>
</dbReference>
<dbReference type="SUPFAM" id="SSF55129">
    <property type="entry name" value="Ribosomal protein L30p/L7e"/>
    <property type="match status" value="1"/>
</dbReference>
<evidence type="ECO:0000313" key="7">
    <source>
        <dbReference type="Proteomes" id="UP000011080"/>
    </source>
</evidence>
<evidence type="ECO:0000256" key="1">
    <source>
        <dbReference type="ARBA" id="ARBA00007594"/>
    </source>
</evidence>
<dbReference type="Proteomes" id="UP000011080">
    <property type="component" value="Unassembled WGS sequence"/>
</dbReference>
<dbReference type="InterPro" id="IPR036919">
    <property type="entry name" value="Ribo_uL30_ferredoxin-like_sf"/>
</dbReference>
<comment type="similarity">
    <text evidence="1">Belongs to the universal ribosomal protein uL30 family.</text>
</comment>
<dbReference type="Pfam" id="PF08079">
    <property type="entry name" value="Ribosomal_L30_N"/>
    <property type="match status" value="1"/>
</dbReference>
<evidence type="ECO:0000256" key="3">
    <source>
        <dbReference type="ARBA" id="ARBA00023274"/>
    </source>
</evidence>
<feature type="domain" description="Large ribosomal subunit protein uL30 N-terminal eukaryotes" evidence="5">
    <location>
        <begin position="4"/>
        <end position="73"/>
    </location>
</feature>
<dbReference type="GO" id="GO:0000463">
    <property type="term" value="P:maturation of LSU-rRNA from tricistronic rRNA transcript (SSU-rRNA, 5.8S rRNA, LSU-rRNA)"/>
    <property type="evidence" value="ECO:0007669"/>
    <property type="project" value="TreeGrafter"/>
</dbReference>
<keyword evidence="2" id="KW-0689">Ribosomal protein</keyword>
<gene>
    <name evidence="6" type="ORF">M91_16286</name>
</gene>
<organism evidence="6 7">
    <name type="scientific">Bos mutus</name>
    <name type="common">wild yak</name>
    <dbReference type="NCBI Taxonomy" id="72004"/>
    <lineage>
        <taxon>Eukaryota</taxon>
        <taxon>Metazoa</taxon>
        <taxon>Chordata</taxon>
        <taxon>Craniata</taxon>
        <taxon>Vertebrata</taxon>
        <taxon>Euteleostomi</taxon>
        <taxon>Mammalia</taxon>
        <taxon>Eutheria</taxon>
        <taxon>Laurasiatheria</taxon>
        <taxon>Artiodactyla</taxon>
        <taxon>Ruminantia</taxon>
        <taxon>Pecora</taxon>
        <taxon>Bovidae</taxon>
        <taxon>Bovinae</taxon>
        <taxon>Bos</taxon>
    </lineage>
</organism>
<dbReference type="GO" id="GO:0022625">
    <property type="term" value="C:cytosolic large ribosomal subunit"/>
    <property type="evidence" value="ECO:0007669"/>
    <property type="project" value="TreeGrafter"/>
</dbReference>
<dbReference type="FunFam" id="3.30.1390.20:FF:000004">
    <property type="entry name" value="60S ribosomal protein L7"/>
    <property type="match status" value="1"/>
</dbReference>
<name>L8J1T4_9CETA</name>
<sequence length="219" mass="25773">PPGPETLKKKQKNFAELKIKYLRKKFAQKMLQQARQNLIYETAKHNHKEYRQIYRNEIQMARMAGKAGNFYVPVEPKWASVIRVRVISGVSPEDQKLLWLISICQIFNSTFVKLNKVSNNMLRIVEPYIAWGYPNLKSVNELICKCCYDQINMKQIWHEDLIHEILTLEKCFKETNNFLWPFKLSFLGDGMKKKIMCFLEGGDAGNRDKLINRLIRGMN</sequence>
<dbReference type="PANTHER" id="PTHR11524">
    <property type="entry name" value="60S RIBOSOMAL PROTEIN L7"/>
    <property type="match status" value="1"/>
</dbReference>
<protein>
    <recommendedName>
        <fullName evidence="8">60S ribosomal protein L7</fullName>
    </recommendedName>
</protein>
<evidence type="ECO:0000259" key="5">
    <source>
        <dbReference type="Pfam" id="PF08079"/>
    </source>
</evidence>
<dbReference type="AlphaFoldDB" id="L8J1T4"/>
<accession>L8J1T4</accession>